<dbReference type="RefSeq" id="WP_064335385.1">
    <property type="nucleotide sequence ID" value="NZ_AP022038.1"/>
</dbReference>
<sequence>MSQQPLPQDRHYAADDVKIIEKSAGYNGFFKVNVYRLQHRLFAGGWNQPIVRELFERGHAAALLPYDPVRDQIVLVEQFRIGAMETSPTPWLLELVAGIIDEGETAEAVVRREAVEEAGIEVARCEHAISYLVSPGGSTERIEVFVGEVDASKASGLHGLADEGEDIRVHVVSREQAYAWLKEGRIDNAASVIALQWLALNHGELRARWLADR</sequence>
<evidence type="ECO:0000256" key="2">
    <source>
        <dbReference type="ARBA" id="ARBA00007482"/>
    </source>
</evidence>
<organism evidence="15 16">
    <name type="scientific">Aeromonas veronii</name>
    <dbReference type="NCBI Taxonomy" id="654"/>
    <lineage>
        <taxon>Bacteria</taxon>
        <taxon>Pseudomonadati</taxon>
        <taxon>Pseudomonadota</taxon>
        <taxon>Gammaproteobacteria</taxon>
        <taxon>Aeromonadales</taxon>
        <taxon>Aeromonadaceae</taxon>
        <taxon>Aeromonas</taxon>
    </lineage>
</organism>
<keyword evidence="7 13" id="KW-0460">Magnesium</keyword>
<evidence type="ECO:0000313" key="16">
    <source>
        <dbReference type="Proteomes" id="UP000515442"/>
    </source>
</evidence>
<feature type="binding site" evidence="13">
    <location>
        <position position="113"/>
    </location>
    <ligand>
        <name>Mg(2+)</name>
        <dbReference type="ChEBI" id="CHEBI:18420"/>
        <label>1</label>
    </ligand>
</feature>
<dbReference type="InterPro" id="IPR015797">
    <property type="entry name" value="NUDIX_hydrolase-like_dom_sf"/>
</dbReference>
<comment type="function">
    <text evidence="8">Acts on ADP-mannose and ADP-glucose as well as ADP-ribose. Prevents glycogen biosynthesis. The reaction catalyzed by this enzyme is a limiting step of the gluconeogenic process.</text>
</comment>
<dbReference type="EMBL" id="AP022038">
    <property type="protein sequence ID" value="BBR41305.1"/>
    <property type="molecule type" value="Genomic_DNA"/>
</dbReference>
<protein>
    <recommendedName>
        <fullName evidence="4">ADP-ribose pyrophosphatase</fullName>
        <ecNumber evidence="3">3.6.1.13</ecNumber>
    </recommendedName>
    <alternativeName>
        <fullName evidence="9">ADP-ribose diphosphatase</fullName>
    </alternativeName>
    <alternativeName>
        <fullName evidence="11">ADP-ribose phosphohydrolase</fullName>
    </alternativeName>
    <alternativeName>
        <fullName evidence="10">Adenosine diphosphoribose pyrophosphatase</fullName>
    </alternativeName>
</protein>
<evidence type="ECO:0000256" key="12">
    <source>
        <dbReference type="ARBA" id="ARBA00049546"/>
    </source>
</evidence>
<dbReference type="GO" id="GO:0019693">
    <property type="term" value="P:ribose phosphate metabolic process"/>
    <property type="evidence" value="ECO:0007669"/>
    <property type="project" value="TreeGrafter"/>
</dbReference>
<comment type="similarity">
    <text evidence="2">Belongs to the Nudix hydrolase family. NudF subfamily.</text>
</comment>
<dbReference type="Proteomes" id="UP000515442">
    <property type="component" value="Chromosome"/>
</dbReference>
<evidence type="ECO:0000256" key="5">
    <source>
        <dbReference type="ARBA" id="ARBA00022723"/>
    </source>
</evidence>
<evidence type="ECO:0000256" key="10">
    <source>
        <dbReference type="ARBA" id="ARBA00030308"/>
    </source>
</evidence>
<feature type="binding site" evidence="13">
    <location>
        <position position="117"/>
    </location>
    <ligand>
        <name>Mg(2+)</name>
        <dbReference type="ChEBI" id="CHEBI:18420"/>
        <label>1</label>
    </ligand>
</feature>
<dbReference type="GO" id="GO:0005829">
    <property type="term" value="C:cytosol"/>
    <property type="evidence" value="ECO:0007669"/>
    <property type="project" value="TreeGrafter"/>
</dbReference>
<evidence type="ECO:0000256" key="13">
    <source>
        <dbReference type="PIRSR" id="PIRSR604385-2"/>
    </source>
</evidence>
<dbReference type="NCBIfam" id="TIGR00052">
    <property type="entry name" value="nudix-type nucleoside diphosphatase, YffH/AdpP family"/>
    <property type="match status" value="1"/>
</dbReference>
<dbReference type="PANTHER" id="PTHR11839:SF5">
    <property type="entry name" value="ADP-RIBOSE PYROPHOSPHATASE"/>
    <property type="match status" value="1"/>
</dbReference>
<dbReference type="InterPro" id="IPR000086">
    <property type="entry name" value="NUDIX_hydrolase_dom"/>
</dbReference>
<dbReference type="GO" id="GO:0047631">
    <property type="term" value="F:ADP-ribose diphosphatase activity"/>
    <property type="evidence" value="ECO:0007669"/>
    <property type="project" value="UniProtKB-EC"/>
</dbReference>
<gene>
    <name evidence="15" type="ORF">WP3W19E03_38300</name>
</gene>
<keyword evidence="6" id="KW-0378">Hydrolase</keyword>
<evidence type="ECO:0000256" key="6">
    <source>
        <dbReference type="ARBA" id="ARBA00022801"/>
    </source>
</evidence>
<dbReference type="InterPro" id="IPR020084">
    <property type="entry name" value="NUDIX_hydrolase_CS"/>
</dbReference>
<dbReference type="GO" id="GO:0006753">
    <property type="term" value="P:nucleoside phosphate metabolic process"/>
    <property type="evidence" value="ECO:0007669"/>
    <property type="project" value="TreeGrafter"/>
</dbReference>
<evidence type="ECO:0000256" key="11">
    <source>
        <dbReference type="ARBA" id="ARBA00033056"/>
    </source>
</evidence>
<evidence type="ECO:0000256" key="9">
    <source>
        <dbReference type="ARBA" id="ARBA00030162"/>
    </source>
</evidence>
<dbReference type="InterPro" id="IPR004385">
    <property type="entry name" value="NDP_pyrophosphatase"/>
</dbReference>
<evidence type="ECO:0000256" key="8">
    <source>
        <dbReference type="ARBA" id="ARBA00025164"/>
    </source>
</evidence>
<proteinExistence type="inferred from homology"/>
<evidence type="ECO:0000256" key="3">
    <source>
        <dbReference type="ARBA" id="ARBA00012453"/>
    </source>
</evidence>
<feature type="short sequence motif" description="Nudix box" evidence="14">
    <location>
        <begin position="98"/>
        <end position="120"/>
    </location>
</feature>
<evidence type="ECO:0000313" key="15">
    <source>
        <dbReference type="EMBL" id="BBR41305.1"/>
    </source>
</evidence>
<feature type="binding site" evidence="13">
    <location>
        <position position="97"/>
    </location>
    <ligand>
        <name>Mg(2+)</name>
        <dbReference type="ChEBI" id="CHEBI:18420"/>
        <label>1</label>
    </ligand>
</feature>
<dbReference type="SUPFAM" id="SSF55811">
    <property type="entry name" value="Nudix"/>
    <property type="match status" value="1"/>
</dbReference>
<comment type="cofactor">
    <cofactor evidence="1 13">
        <name>Mg(2+)</name>
        <dbReference type="ChEBI" id="CHEBI:18420"/>
    </cofactor>
</comment>
<dbReference type="PROSITE" id="PS51462">
    <property type="entry name" value="NUDIX"/>
    <property type="match status" value="1"/>
</dbReference>
<dbReference type="PANTHER" id="PTHR11839">
    <property type="entry name" value="UDP/ADP-SUGAR PYROPHOSPHATASE"/>
    <property type="match status" value="1"/>
</dbReference>
<feature type="binding site" evidence="13">
    <location>
        <position position="165"/>
    </location>
    <ligand>
        <name>Mg(2+)</name>
        <dbReference type="ChEBI" id="CHEBI:18420"/>
        <label>1</label>
    </ligand>
</feature>
<evidence type="ECO:0000256" key="7">
    <source>
        <dbReference type="ARBA" id="ARBA00022842"/>
    </source>
</evidence>
<evidence type="ECO:0000256" key="14">
    <source>
        <dbReference type="PIRSR" id="PIRSR604385-3"/>
    </source>
</evidence>
<evidence type="ECO:0000256" key="4">
    <source>
        <dbReference type="ARBA" id="ARBA00013297"/>
    </source>
</evidence>
<dbReference type="GO" id="GO:0046872">
    <property type="term" value="F:metal ion binding"/>
    <property type="evidence" value="ECO:0007669"/>
    <property type="project" value="UniProtKB-KW"/>
</dbReference>
<keyword evidence="5 13" id="KW-0479">Metal-binding</keyword>
<dbReference type="CDD" id="cd24155">
    <property type="entry name" value="NUDIX_ADPRase"/>
    <property type="match status" value="1"/>
</dbReference>
<evidence type="ECO:0000256" key="1">
    <source>
        <dbReference type="ARBA" id="ARBA00001946"/>
    </source>
</evidence>
<dbReference type="GO" id="GO:0019144">
    <property type="term" value="F:ADP-sugar diphosphatase activity"/>
    <property type="evidence" value="ECO:0007669"/>
    <property type="project" value="TreeGrafter"/>
</dbReference>
<dbReference type="Pfam" id="PF00293">
    <property type="entry name" value="NUDIX"/>
    <property type="match status" value="1"/>
</dbReference>
<reference evidence="15 16" key="1">
    <citation type="submission" date="2019-12" db="EMBL/GenBank/DDBJ databases">
        <title>complete genome sequences of Aeromonas veronii str. WP3-W19-ESBL-03 isolated from wastewater treatment plant effluent.</title>
        <authorList>
            <person name="Sekizuka T."/>
            <person name="Itokawa K."/>
            <person name="Yatsu K."/>
            <person name="Inamine Y."/>
            <person name="Kuroda M."/>
        </authorList>
    </citation>
    <scope>NUCLEOTIDE SEQUENCE [LARGE SCALE GENOMIC DNA]</scope>
    <source>
        <strain evidence="15 16">WP3-W19-ESBL-03</strain>
    </source>
</reference>
<dbReference type="NCBIfam" id="NF008003">
    <property type="entry name" value="PRK10729.1"/>
    <property type="match status" value="1"/>
</dbReference>
<accession>A0A2S3XNI0</accession>
<comment type="catalytic activity">
    <reaction evidence="12">
        <text>ADP-D-ribose + H2O = D-ribose 5-phosphate + AMP + 2 H(+)</text>
        <dbReference type="Rhea" id="RHEA:10412"/>
        <dbReference type="ChEBI" id="CHEBI:15377"/>
        <dbReference type="ChEBI" id="CHEBI:15378"/>
        <dbReference type="ChEBI" id="CHEBI:57967"/>
        <dbReference type="ChEBI" id="CHEBI:78346"/>
        <dbReference type="ChEBI" id="CHEBI:456215"/>
        <dbReference type="EC" id="3.6.1.13"/>
    </reaction>
</comment>
<dbReference type="KEGG" id="avo:AMS64_03990"/>
<dbReference type="Gene3D" id="3.90.79.10">
    <property type="entry name" value="Nucleoside Triphosphate Pyrophosphohydrolase"/>
    <property type="match status" value="1"/>
</dbReference>
<dbReference type="EC" id="3.6.1.13" evidence="3"/>
<dbReference type="AlphaFoldDB" id="A0A2S3XNI0"/>
<dbReference type="PROSITE" id="PS00893">
    <property type="entry name" value="NUDIX_BOX"/>
    <property type="match status" value="1"/>
</dbReference>
<name>A0A2S3XNI0_AERVE</name>